<reference evidence="2" key="1">
    <citation type="journal article" date="2018" name="Gigascience">
        <title>Genome assembly of the Pink Ipe (Handroanthus impetiginosus, Bignoniaceae), a highly valued, ecologically keystone Neotropical timber forest tree.</title>
        <authorList>
            <person name="Silva-Junior O.B."/>
            <person name="Grattapaglia D."/>
            <person name="Novaes E."/>
            <person name="Collevatti R.G."/>
        </authorList>
    </citation>
    <scope>NUCLEOTIDE SEQUENCE [LARGE SCALE GENOMIC DNA]</scope>
    <source>
        <strain evidence="2">cv. UFG-1</strain>
    </source>
</reference>
<name>A0A2G9GU68_9LAMI</name>
<dbReference type="EMBL" id="NKXS01003696">
    <property type="protein sequence ID" value="PIN08806.1"/>
    <property type="molecule type" value="Genomic_DNA"/>
</dbReference>
<dbReference type="Proteomes" id="UP000231279">
    <property type="component" value="Unassembled WGS sequence"/>
</dbReference>
<gene>
    <name evidence="1" type="ORF">CDL12_18625</name>
</gene>
<comment type="caution">
    <text evidence="1">The sequence shown here is derived from an EMBL/GenBank/DDBJ whole genome shotgun (WGS) entry which is preliminary data.</text>
</comment>
<sequence length="71" mass="8230">MERLALVQEHKEKNRTTSSVRRDCVYQYQLQQTHLCQVKPEKVMNISEAVQFLDGASIMDRSTRKSIAMAC</sequence>
<organism evidence="1 2">
    <name type="scientific">Handroanthus impetiginosus</name>
    <dbReference type="NCBI Taxonomy" id="429701"/>
    <lineage>
        <taxon>Eukaryota</taxon>
        <taxon>Viridiplantae</taxon>
        <taxon>Streptophyta</taxon>
        <taxon>Embryophyta</taxon>
        <taxon>Tracheophyta</taxon>
        <taxon>Spermatophyta</taxon>
        <taxon>Magnoliopsida</taxon>
        <taxon>eudicotyledons</taxon>
        <taxon>Gunneridae</taxon>
        <taxon>Pentapetalae</taxon>
        <taxon>asterids</taxon>
        <taxon>lamiids</taxon>
        <taxon>Lamiales</taxon>
        <taxon>Bignoniaceae</taxon>
        <taxon>Crescentiina</taxon>
        <taxon>Tabebuia alliance</taxon>
        <taxon>Handroanthus</taxon>
    </lineage>
</organism>
<accession>A0A2G9GU68</accession>
<evidence type="ECO:0000313" key="1">
    <source>
        <dbReference type="EMBL" id="PIN08806.1"/>
    </source>
</evidence>
<dbReference type="AlphaFoldDB" id="A0A2G9GU68"/>
<keyword evidence="2" id="KW-1185">Reference proteome</keyword>
<evidence type="ECO:0000313" key="2">
    <source>
        <dbReference type="Proteomes" id="UP000231279"/>
    </source>
</evidence>
<proteinExistence type="predicted"/>
<protein>
    <submittedName>
        <fullName evidence="1">Uncharacterized protein</fullName>
    </submittedName>
</protein>